<reference evidence="5" key="1">
    <citation type="submission" date="2018-05" db="EMBL/GenBank/DDBJ databases">
        <authorList>
            <person name="Lanie J.A."/>
            <person name="Ng W.-L."/>
            <person name="Kazmierczak K.M."/>
            <person name="Andrzejewski T.M."/>
            <person name="Davidsen T.M."/>
            <person name="Wayne K.J."/>
            <person name="Tettelin H."/>
            <person name="Glass J.I."/>
            <person name="Rusch D."/>
            <person name="Podicherti R."/>
            <person name="Tsui H.-C.T."/>
            <person name="Winkler M.E."/>
        </authorList>
    </citation>
    <scope>NUCLEOTIDE SEQUENCE</scope>
</reference>
<dbReference type="InterPro" id="IPR016071">
    <property type="entry name" value="Staphylococal_nuclease_OB-fold"/>
</dbReference>
<dbReference type="SMART" id="SM00318">
    <property type="entry name" value="SNc"/>
    <property type="match status" value="1"/>
</dbReference>
<dbReference type="Pfam" id="PF00565">
    <property type="entry name" value="SNase"/>
    <property type="match status" value="1"/>
</dbReference>
<evidence type="ECO:0000256" key="2">
    <source>
        <dbReference type="ARBA" id="ARBA00022759"/>
    </source>
</evidence>
<evidence type="ECO:0000313" key="5">
    <source>
        <dbReference type="EMBL" id="SVA44303.1"/>
    </source>
</evidence>
<feature type="domain" description="TNase-like" evidence="4">
    <location>
        <begin position="20"/>
        <end position="140"/>
    </location>
</feature>
<accession>A0A381VXG5</accession>
<dbReference type="PANTHER" id="PTHR12302:SF3">
    <property type="entry name" value="SERINE_THREONINE-PROTEIN KINASE 31"/>
    <property type="match status" value="1"/>
</dbReference>
<evidence type="ECO:0000256" key="3">
    <source>
        <dbReference type="ARBA" id="ARBA00022801"/>
    </source>
</evidence>
<evidence type="ECO:0000256" key="1">
    <source>
        <dbReference type="ARBA" id="ARBA00022722"/>
    </source>
</evidence>
<dbReference type="GO" id="GO:0004519">
    <property type="term" value="F:endonuclease activity"/>
    <property type="evidence" value="ECO:0007669"/>
    <property type="project" value="UniProtKB-KW"/>
</dbReference>
<keyword evidence="3" id="KW-0378">Hydrolase</keyword>
<gene>
    <name evidence="5" type="ORF">METZ01_LOCUS97157</name>
</gene>
<dbReference type="InterPro" id="IPR035437">
    <property type="entry name" value="SNase_OB-fold_sf"/>
</dbReference>
<dbReference type="EMBL" id="UINC01009910">
    <property type="protein sequence ID" value="SVA44303.1"/>
    <property type="molecule type" value="Genomic_DNA"/>
</dbReference>
<evidence type="ECO:0000259" key="4">
    <source>
        <dbReference type="PROSITE" id="PS50830"/>
    </source>
</evidence>
<keyword evidence="1" id="KW-0540">Nuclease</keyword>
<proteinExistence type="predicted"/>
<dbReference type="GO" id="GO:0016787">
    <property type="term" value="F:hydrolase activity"/>
    <property type="evidence" value="ECO:0007669"/>
    <property type="project" value="UniProtKB-KW"/>
</dbReference>
<dbReference type="PROSITE" id="PS50830">
    <property type="entry name" value="TNASE_3"/>
    <property type="match status" value="1"/>
</dbReference>
<dbReference type="PANTHER" id="PTHR12302">
    <property type="entry name" value="EBNA2 BINDING PROTEIN P100"/>
    <property type="match status" value="1"/>
</dbReference>
<dbReference type="AlphaFoldDB" id="A0A381VXG5"/>
<dbReference type="Gene3D" id="2.40.50.90">
    <property type="match status" value="1"/>
</dbReference>
<name>A0A381VXG5_9ZZZZ</name>
<dbReference type="SUPFAM" id="SSF50199">
    <property type="entry name" value="Staphylococcal nuclease"/>
    <property type="match status" value="1"/>
</dbReference>
<organism evidence="5">
    <name type="scientific">marine metagenome</name>
    <dbReference type="NCBI Taxonomy" id="408172"/>
    <lineage>
        <taxon>unclassified sequences</taxon>
        <taxon>metagenomes</taxon>
        <taxon>ecological metagenomes</taxon>
    </lineage>
</organism>
<keyword evidence="2" id="KW-0255">Endonuclease</keyword>
<sequence length="159" mass="18087">MKFFFTILIFCFCSGGLAEPVEDFQVVRIVDGDTVHASLEGILYKIRLVEIDAPERDQPFGEAAKVYLGELLSDGIFSAELSGKDRYGRYLGRLYQNGLDINREMVDEGLAWVYDRYVTDKGLYGHQEIARKAGKGIWSVGDAIPPWEWRRMGLQNENL</sequence>
<protein>
    <recommendedName>
        <fullName evidence="4">TNase-like domain-containing protein</fullName>
    </recommendedName>
</protein>